<dbReference type="PANTHER" id="PTHR32108">
    <property type="entry name" value="DNA-DIRECTED RNA POLYMERASE SUBUNIT ALPHA"/>
    <property type="match status" value="1"/>
</dbReference>
<dbReference type="STRING" id="22663.A0A2I0LE60"/>
<proteinExistence type="predicted"/>
<feature type="region of interest" description="Disordered" evidence="1">
    <location>
        <begin position="676"/>
        <end position="699"/>
    </location>
</feature>
<dbReference type="Gene3D" id="2.40.70.10">
    <property type="entry name" value="Acid Proteases"/>
    <property type="match status" value="1"/>
</dbReference>
<comment type="caution">
    <text evidence="2">The sequence shown here is derived from an EMBL/GenBank/DDBJ whole genome shotgun (WGS) entry which is preliminary data.</text>
</comment>
<reference evidence="2 3" key="1">
    <citation type="submission" date="2017-11" db="EMBL/GenBank/DDBJ databases">
        <title>De-novo sequencing of pomegranate (Punica granatum L.) genome.</title>
        <authorList>
            <person name="Akparov Z."/>
            <person name="Amiraslanov A."/>
            <person name="Hajiyeva S."/>
            <person name="Abbasov M."/>
            <person name="Kaur K."/>
            <person name="Hamwieh A."/>
            <person name="Solovyev V."/>
            <person name="Salamov A."/>
            <person name="Braich B."/>
            <person name="Kosarev P."/>
            <person name="Mahmoud A."/>
            <person name="Hajiyev E."/>
            <person name="Babayeva S."/>
            <person name="Izzatullayeva V."/>
            <person name="Mammadov A."/>
            <person name="Mammadov A."/>
            <person name="Sharifova S."/>
            <person name="Ojaghi J."/>
            <person name="Eynullazada K."/>
            <person name="Bayramov B."/>
            <person name="Abdulazimova A."/>
            <person name="Shahmuradov I."/>
        </authorList>
    </citation>
    <scope>NUCLEOTIDE SEQUENCE [LARGE SCALE GENOMIC DNA]</scope>
    <source>
        <strain evidence="3">cv. AG2017</strain>
        <tissue evidence="2">Leaf</tissue>
    </source>
</reference>
<evidence type="ECO:0000313" key="2">
    <source>
        <dbReference type="EMBL" id="PKI78506.1"/>
    </source>
</evidence>
<sequence length="773" mass="85290">MQFTPLLVPLSHIYRQLLASNKIRPEALNLNFNPANHGQSLSCEFHQGAPGHTLNNCWRLREKIQKMIDNKELSFIVVRPPNVQANLLPDHGSSLGPTINIISVCAVEEDRSKPKNPTPVVIEYVPIEDIVGFTRSGATPTLFVIEVPAREPYRDSRIPWTYKGSVGSLEQQMRVIRVTRLGRVYEGPHVKNKGKAPMPVPKVTPEISPVPTKKVIEEEAEAFMKESHREALLGVLTAAQMNVNFNRIRLSKTPVRAFNGSRREVNGEVDLLIDVGPCSFAVTFHVLDIPNAFSYISREPGHLQMFANAFLTGLPGHLLHIQLNGTQKHACTRPRVTTTREQVSDCFPELIFVIEYIPAETAVGFMGFGAVPTPFVIEIPTREPYQDSKVPWTYEGSVGNLEQQFSVIGVTHSGRVYENQDAASKGKVLAAAFGAVPEATPIPLKKVTEEEAEAFLKIIKVRDLEPYREALLKVLTATQVPKETTPNRIGETVASIFSNTISFSDDELPSEGWAHSRALHIVCKCNNFAISRVMINNGSALNVCSVSTLKQMNVDFNHIRPNKTAIRAFDGSRRKVNGEIDLLINVGPCSFSVTFQVIDIPNIFGLLLGRPWIHSAGAIPLSLHQRLKFTIEERLIMVKGEEDYAIYKETAVPYINIGNDENLPFHSFETSPLFGATKRSRDRGSTAPSRLKSTKTGGDSVFAPPATRLSRPAGASTFTISLFYFFPGPPHIIGNTLDNPSLDSNAALVDLPAICAVIEETPSGGLHRPRVGE</sequence>
<gene>
    <name evidence="2" type="ORF">CRG98_001146</name>
</gene>
<protein>
    <submittedName>
        <fullName evidence="2">Uncharacterized protein</fullName>
    </submittedName>
</protein>
<accession>A0A2I0LE60</accession>
<organism evidence="2 3">
    <name type="scientific">Punica granatum</name>
    <name type="common">Pomegranate</name>
    <dbReference type="NCBI Taxonomy" id="22663"/>
    <lineage>
        <taxon>Eukaryota</taxon>
        <taxon>Viridiplantae</taxon>
        <taxon>Streptophyta</taxon>
        <taxon>Embryophyta</taxon>
        <taxon>Tracheophyta</taxon>
        <taxon>Spermatophyta</taxon>
        <taxon>Magnoliopsida</taxon>
        <taxon>eudicotyledons</taxon>
        <taxon>Gunneridae</taxon>
        <taxon>Pentapetalae</taxon>
        <taxon>rosids</taxon>
        <taxon>malvids</taxon>
        <taxon>Myrtales</taxon>
        <taxon>Lythraceae</taxon>
        <taxon>Punica</taxon>
    </lineage>
</organism>
<name>A0A2I0LE60_PUNGR</name>
<dbReference type="CDD" id="cd00303">
    <property type="entry name" value="retropepsin_like"/>
    <property type="match status" value="1"/>
</dbReference>
<evidence type="ECO:0000256" key="1">
    <source>
        <dbReference type="SAM" id="MobiDB-lite"/>
    </source>
</evidence>
<dbReference type="AlphaFoldDB" id="A0A2I0LE60"/>
<dbReference type="EMBL" id="PGOL01000047">
    <property type="protein sequence ID" value="PKI78506.1"/>
    <property type="molecule type" value="Genomic_DNA"/>
</dbReference>
<dbReference type="PANTHER" id="PTHR32108:SF9">
    <property type="entry name" value="REVERSE TRANSCRIPTASE RNASE H-LIKE DOMAIN-CONTAINING PROTEIN"/>
    <property type="match status" value="1"/>
</dbReference>
<dbReference type="InterPro" id="IPR021109">
    <property type="entry name" value="Peptidase_aspartic_dom_sf"/>
</dbReference>
<dbReference type="Proteomes" id="UP000233551">
    <property type="component" value="Unassembled WGS sequence"/>
</dbReference>
<keyword evidence="3" id="KW-1185">Reference proteome</keyword>
<evidence type="ECO:0000313" key="3">
    <source>
        <dbReference type="Proteomes" id="UP000233551"/>
    </source>
</evidence>